<evidence type="ECO:0000256" key="1">
    <source>
        <dbReference type="ARBA" id="ARBA00004533"/>
    </source>
</evidence>
<comment type="caution">
    <text evidence="9">The sequence shown here is derived from an EMBL/GenBank/DDBJ whole genome shotgun (WGS) entry which is preliminary data.</text>
</comment>
<keyword evidence="4 7" id="KW-0812">Transmembrane</keyword>
<evidence type="ECO:0000256" key="2">
    <source>
        <dbReference type="ARBA" id="ARBA00022475"/>
    </source>
</evidence>
<dbReference type="InterPro" id="IPR051800">
    <property type="entry name" value="PqiA-PqiB_transport"/>
</dbReference>
<keyword evidence="10" id="KW-1185">Reference proteome</keyword>
<dbReference type="InterPro" id="IPR003399">
    <property type="entry name" value="Mce/MlaD"/>
</dbReference>
<organism evidence="9 10">
    <name type="scientific">Albidovulum litorale</name>
    <dbReference type="NCBI Taxonomy" id="2984134"/>
    <lineage>
        <taxon>Bacteria</taxon>
        <taxon>Pseudomonadati</taxon>
        <taxon>Pseudomonadota</taxon>
        <taxon>Alphaproteobacteria</taxon>
        <taxon>Rhodobacterales</taxon>
        <taxon>Paracoccaceae</taxon>
        <taxon>Albidovulum</taxon>
    </lineage>
</organism>
<name>A0ABT2ZJT0_9RHOB</name>
<accession>A0ABT2ZJT0</accession>
<keyword evidence="2" id="KW-1003">Cell membrane</keyword>
<keyword evidence="5 7" id="KW-1133">Transmembrane helix</keyword>
<dbReference type="PANTHER" id="PTHR30462:SF0">
    <property type="entry name" value="INTERMEMBRANE TRANSPORT PROTEIN YEBT"/>
    <property type="match status" value="1"/>
</dbReference>
<evidence type="ECO:0000313" key="10">
    <source>
        <dbReference type="Proteomes" id="UP001652564"/>
    </source>
</evidence>
<dbReference type="Proteomes" id="UP001652564">
    <property type="component" value="Unassembled WGS sequence"/>
</dbReference>
<dbReference type="Pfam" id="PF02470">
    <property type="entry name" value="MlaD"/>
    <property type="match status" value="3"/>
</dbReference>
<dbReference type="RefSeq" id="WP_263738557.1">
    <property type="nucleotide sequence ID" value="NZ_JAOWKZ010000001.1"/>
</dbReference>
<dbReference type="PANTHER" id="PTHR30462">
    <property type="entry name" value="INTERMEMBRANE TRANSPORT PROTEIN PQIB-RELATED"/>
    <property type="match status" value="1"/>
</dbReference>
<proteinExistence type="predicted"/>
<evidence type="ECO:0000256" key="3">
    <source>
        <dbReference type="ARBA" id="ARBA00022519"/>
    </source>
</evidence>
<evidence type="ECO:0000259" key="8">
    <source>
        <dbReference type="Pfam" id="PF02470"/>
    </source>
</evidence>
<keyword evidence="6 7" id="KW-0472">Membrane</keyword>
<comment type="subcellular location">
    <subcellularLocation>
        <location evidence="1">Cell inner membrane</location>
    </subcellularLocation>
</comment>
<dbReference type="EMBL" id="JAOWKZ010000001">
    <property type="protein sequence ID" value="MCV2871384.1"/>
    <property type="molecule type" value="Genomic_DNA"/>
</dbReference>
<feature type="transmembrane region" description="Helical" evidence="7">
    <location>
        <begin position="21"/>
        <end position="41"/>
    </location>
</feature>
<protein>
    <submittedName>
        <fullName evidence="9">MlaD family protein</fullName>
    </submittedName>
</protein>
<gene>
    <name evidence="9" type="ORF">OEZ71_03650</name>
</gene>
<evidence type="ECO:0000256" key="5">
    <source>
        <dbReference type="ARBA" id="ARBA00022989"/>
    </source>
</evidence>
<feature type="domain" description="Mce/MlaD" evidence="8">
    <location>
        <begin position="48"/>
        <end position="135"/>
    </location>
</feature>
<keyword evidence="3" id="KW-0997">Cell inner membrane</keyword>
<evidence type="ECO:0000313" key="9">
    <source>
        <dbReference type="EMBL" id="MCV2871384.1"/>
    </source>
</evidence>
<evidence type="ECO:0000256" key="4">
    <source>
        <dbReference type="ARBA" id="ARBA00022692"/>
    </source>
</evidence>
<evidence type="ECO:0000256" key="7">
    <source>
        <dbReference type="SAM" id="Phobius"/>
    </source>
</evidence>
<reference evidence="9 10" key="1">
    <citation type="submission" date="2022-10" db="EMBL/GenBank/DDBJ databases">
        <title>Defluviimonas sp. nov., isolated from ocean surface sediments.</title>
        <authorList>
            <person name="He W."/>
            <person name="Wang L."/>
            <person name="Zhang D.-F."/>
        </authorList>
    </citation>
    <scope>NUCLEOTIDE SEQUENCE [LARGE SCALE GENOMIC DNA]</scope>
    <source>
        <strain evidence="9 10">WL0050</strain>
    </source>
</reference>
<evidence type="ECO:0000256" key="6">
    <source>
        <dbReference type="ARBA" id="ARBA00023136"/>
    </source>
</evidence>
<feature type="domain" description="Mce/MlaD" evidence="8">
    <location>
        <begin position="295"/>
        <end position="336"/>
    </location>
</feature>
<feature type="domain" description="Mce/MlaD" evidence="8">
    <location>
        <begin position="164"/>
        <end position="224"/>
    </location>
</feature>
<sequence length="694" mass="73322">MTDPKPADLDISAARPSFWRNLSFVWLVPVLALVISLGLAWQSFSQRGVAITISFPNAPGVTPGETTLRYRDVVIGTVEKVTFSEDLSQVVVHARVDKDVAPYIDSEAQFWIVSPKVSTRGITGLSTVLSGVYIEGAWDQELGAEQYAFVGSDGPPLEQPGRPGRRITLMTTDGRLISEGAPVYYHGVEVGRLEKPRLTISSDAIVVDAFIEAPHDRRLNSATRFWDTSGFSVSLGGQGLTLDFDSIASVVAGGVNFDSVYEGGEPVSVGHVFTIYPDETEARRNLLARSTADAVSIAAEFGESVSGLEPGAPVQYGGLKIGEVSAISADIQETETGPQIRLLANLAIEPDRLGLAAGAGPDDVLDFFDAAVERGLRARLAAANLFSAALVVELVELPDLPPESFQREATPLPILPSVESNLPDFTATAEGMLERINSLPIEELLDQAISLMASIEAVASSEGTRAAPDAVVALLEDTRALVNDEATRALPGDIRAAVADLRGIVAELKEAGAFDNLAAALKRADEAATNFATASQEFPALVEDLRAVAAKANSLEAEELVAAATRVLDSADKVIGTEAARDLPPALNAALGEIRASLAELREGGAVENANATMASAREAADAVAEAAAGLPELSTRLERLVAQAEGLIAAYGDRSQFNDETLSALREVRQAARSVSQLARAIERNPNSLLMGR</sequence>